<dbReference type="InterPro" id="IPR036163">
    <property type="entry name" value="HMA_dom_sf"/>
</dbReference>
<accession>A0AAV9A8I1</accession>
<evidence type="ECO:0000313" key="3">
    <source>
        <dbReference type="Proteomes" id="UP001179952"/>
    </source>
</evidence>
<dbReference type="SUPFAM" id="SSF55008">
    <property type="entry name" value="HMA, heavy metal-associated domain"/>
    <property type="match status" value="1"/>
</dbReference>
<name>A0AAV9A8I1_ACOGR</name>
<sequence length="181" mass="19085">MASISAFASTSPTYNSIRCRGGLQRTATPLSPSLLSISSRNYRISSPRTQRRDSKTIRALAGEETLAPVEGEGGEVAVAEEENQTVSVPVSPSDMLTMFFKAEGTMSESSVAAITSALEGTEGVSDLKVQVVEGIASVELAKQTTVQATGVASSLVEIIQGAGFKLQTLHLSFEDEEDKVN</sequence>
<dbReference type="GO" id="GO:0009507">
    <property type="term" value="C:chloroplast"/>
    <property type="evidence" value="ECO:0007669"/>
    <property type="project" value="TreeGrafter"/>
</dbReference>
<dbReference type="Proteomes" id="UP001179952">
    <property type="component" value="Unassembled WGS sequence"/>
</dbReference>
<evidence type="ECO:0000313" key="2">
    <source>
        <dbReference type="EMBL" id="KAK1260563.1"/>
    </source>
</evidence>
<evidence type="ECO:0000259" key="1">
    <source>
        <dbReference type="Pfam" id="PF00403"/>
    </source>
</evidence>
<dbReference type="Pfam" id="PF00403">
    <property type="entry name" value="HMA"/>
    <property type="match status" value="1"/>
</dbReference>
<dbReference type="GO" id="GO:0046872">
    <property type="term" value="F:metal ion binding"/>
    <property type="evidence" value="ECO:0007669"/>
    <property type="project" value="InterPro"/>
</dbReference>
<dbReference type="PANTHER" id="PTHR35756:SF1">
    <property type="entry name" value="OS05G0337400 PROTEIN"/>
    <property type="match status" value="1"/>
</dbReference>
<dbReference type="InterPro" id="IPR006121">
    <property type="entry name" value="HMA_dom"/>
</dbReference>
<dbReference type="Gene3D" id="3.30.70.100">
    <property type="match status" value="1"/>
</dbReference>
<reference evidence="2" key="2">
    <citation type="submission" date="2023-06" db="EMBL/GenBank/DDBJ databases">
        <authorList>
            <person name="Ma L."/>
            <person name="Liu K.-W."/>
            <person name="Li Z."/>
            <person name="Hsiao Y.-Y."/>
            <person name="Qi Y."/>
            <person name="Fu T."/>
            <person name="Tang G."/>
            <person name="Zhang D."/>
            <person name="Sun W.-H."/>
            <person name="Liu D.-K."/>
            <person name="Li Y."/>
            <person name="Chen G.-Z."/>
            <person name="Liu X.-D."/>
            <person name="Liao X.-Y."/>
            <person name="Jiang Y.-T."/>
            <person name="Yu X."/>
            <person name="Hao Y."/>
            <person name="Huang J."/>
            <person name="Zhao X.-W."/>
            <person name="Ke S."/>
            <person name="Chen Y.-Y."/>
            <person name="Wu W.-L."/>
            <person name="Hsu J.-L."/>
            <person name="Lin Y.-F."/>
            <person name="Huang M.-D."/>
            <person name="Li C.-Y."/>
            <person name="Huang L."/>
            <person name="Wang Z.-W."/>
            <person name="Zhao X."/>
            <person name="Zhong W.-Y."/>
            <person name="Peng D.-H."/>
            <person name="Ahmad S."/>
            <person name="Lan S."/>
            <person name="Zhang J.-S."/>
            <person name="Tsai W.-C."/>
            <person name="Van De Peer Y."/>
            <person name="Liu Z.-J."/>
        </authorList>
    </citation>
    <scope>NUCLEOTIDE SEQUENCE</scope>
    <source>
        <strain evidence="2">SCP</strain>
        <tissue evidence="2">Leaves</tissue>
    </source>
</reference>
<reference evidence="2" key="1">
    <citation type="journal article" date="2023" name="Nat. Commun.">
        <title>Diploid and tetraploid genomes of Acorus and the evolution of monocots.</title>
        <authorList>
            <person name="Ma L."/>
            <person name="Liu K.W."/>
            <person name="Li Z."/>
            <person name="Hsiao Y.Y."/>
            <person name="Qi Y."/>
            <person name="Fu T."/>
            <person name="Tang G.D."/>
            <person name="Zhang D."/>
            <person name="Sun W.H."/>
            <person name="Liu D.K."/>
            <person name="Li Y."/>
            <person name="Chen G.Z."/>
            <person name="Liu X.D."/>
            <person name="Liao X.Y."/>
            <person name="Jiang Y.T."/>
            <person name="Yu X."/>
            <person name="Hao Y."/>
            <person name="Huang J."/>
            <person name="Zhao X.W."/>
            <person name="Ke S."/>
            <person name="Chen Y.Y."/>
            <person name="Wu W.L."/>
            <person name="Hsu J.L."/>
            <person name="Lin Y.F."/>
            <person name="Huang M.D."/>
            <person name="Li C.Y."/>
            <person name="Huang L."/>
            <person name="Wang Z.W."/>
            <person name="Zhao X."/>
            <person name="Zhong W.Y."/>
            <person name="Peng D.H."/>
            <person name="Ahmad S."/>
            <person name="Lan S."/>
            <person name="Zhang J.S."/>
            <person name="Tsai W.C."/>
            <person name="Van de Peer Y."/>
            <person name="Liu Z.J."/>
        </authorList>
    </citation>
    <scope>NUCLEOTIDE SEQUENCE</scope>
    <source>
        <strain evidence="2">SCP</strain>
    </source>
</reference>
<protein>
    <recommendedName>
        <fullName evidence="1">HMA domain-containing protein</fullName>
    </recommendedName>
</protein>
<dbReference type="EMBL" id="JAUJYN010000011">
    <property type="protein sequence ID" value="KAK1260563.1"/>
    <property type="molecule type" value="Genomic_DNA"/>
</dbReference>
<keyword evidence="3" id="KW-1185">Reference proteome</keyword>
<organism evidence="2 3">
    <name type="scientific">Acorus gramineus</name>
    <name type="common">Dwarf sweet flag</name>
    <dbReference type="NCBI Taxonomy" id="55184"/>
    <lineage>
        <taxon>Eukaryota</taxon>
        <taxon>Viridiplantae</taxon>
        <taxon>Streptophyta</taxon>
        <taxon>Embryophyta</taxon>
        <taxon>Tracheophyta</taxon>
        <taxon>Spermatophyta</taxon>
        <taxon>Magnoliopsida</taxon>
        <taxon>Liliopsida</taxon>
        <taxon>Acoraceae</taxon>
        <taxon>Acorus</taxon>
    </lineage>
</organism>
<dbReference type="PANTHER" id="PTHR35756">
    <property type="entry name" value="OS05G0337400 PROTEIN"/>
    <property type="match status" value="1"/>
</dbReference>
<comment type="caution">
    <text evidence="2">The sequence shown here is derived from an EMBL/GenBank/DDBJ whole genome shotgun (WGS) entry which is preliminary data.</text>
</comment>
<proteinExistence type="predicted"/>
<feature type="domain" description="HMA" evidence="1">
    <location>
        <begin position="100"/>
        <end position="165"/>
    </location>
</feature>
<gene>
    <name evidence="2" type="ORF">QJS04_geneDACA002237</name>
</gene>
<dbReference type="AlphaFoldDB" id="A0AAV9A8I1"/>